<feature type="region of interest" description="Disordered" evidence="1">
    <location>
        <begin position="1"/>
        <end position="21"/>
    </location>
</feature>
<proteinExistence type="evidence at transcript level"/>
<keyword evidence="2" id="KW-0472">Membrane</keyword>
<keyword evidence="2" id="KW-0812">Transmembrane</keyword>
<name>H6WNF3_9STRA</name>
<feature type="transmembrane region" description="Helical" evidence="2">
    <location>
        <begin position="74"/>
        <end position="97"/>
    </location>
</feature>
<evidence type="ECO:0000256" key="1">
    <source>
        <dbReference type="SAM" id="MobiDB-lite"/>
    </source>
</evidence>
<accession>H6WNF3</accession>
<feature type="compositionally biased region" description="Polar residues" evidence="1">
    <location>
        <begin position="8"/>
        <end position="17"/>
    </location>
</feature>
<dbReference type="AlphaFoldDB" id="H6WNF3"/>
<organism evidence="3">
    <name type="scientific">Nannochloropsis sp. CCMP1779</name>
    <dbReference type="NCBI Taxonomy" id="1149776"/>
    <lineage>
        <taxon>Eukaryota</taxon>
        <taxon>Sar</taxon>
        <taxon>Stramenopiles</taxon>
        <taxon>Ochrophyta</taxon>
        <taxon>Eustigmatophyceae</taxon>
        <taxon>Eustigmatales</taxon>
        <taxon>Monodopsidaceae</taxon>
        <taxon>Nannochloropsis</taxon>
    </lineage>
</organism>
<sequence length="158" mass="16713">MAGPIMTSAPSATTPTGKTMPFKQPFKTVATLSAKTGNITKPIDPAISKTIDFVYNGYSTVKTKVDKAPKVNPYLLIAGGLVLSCIISMCLLVPAVIFFPVTIFLGVATSFALIALAPVAFVFGWILISSAPIQDKVVVPALDKVLANKKVAKFLLKE</sequence>
<reference evidence="3" key="1">
    <citation type="journal article" date="2012" name="Plant Physiol.">
        <title>A lipid droplet protein of Nannochloropsis with functions partially analogous to plant oleosins.</title>
        <authorList>
            <person name="Vieler A."/>
            <person name="Brubaker S.B."/>
            <person name="Vick B."/>
            <person name="Benning C."/>
        </authorList>
    </citation>
    <scope>NUCLEOTIDE SEQUENCE</scope>
    <source>
        <strain evidence="3">CCMP1779</strain>
    </source>
</reference>
<protein>
    <submittedName>
        <fullName evidence="3">Lipid droplet surface protein</fullName>
    </submittedName>
</protein>
<keyword evidence="2" id="KW-1133">Transmembrane helix</keyword>
<evidence type="ECO:0000313" key="3">
    <source>
        <dbReference type="EMBL" id="AFB75402.1"/>
    </source>
</evidence>
<evidence type="ECO:0000256" key="2">
    <source>
        <dbReference type="SAM" id="Phobius"/>
    </source>
</evidence>
<dbReference type="EMBL" id="JQ268559">
    <property type="protein sequence ID" value="AFB75402.1"/>
    <property type="molecule type" value="mRNA"/>
</dbReference>
<feature type="transmembrane region" description="Helical" evidence="2">
    <location>
        <begin position="103"/>
        <end position="128"/>
    </location>
</feature>